<evidence type="ECO:0000256" key="1">
    <source>
        <dbReference type="SAM" id="MobiDB-lite"/>
    </source>
</evidence>
<keyword evidence="4" id="KW-1185">Reference proteome</keyword>
<evidence type="ECO:0000313" key="4">
    <source>
        <dbReference type="Proteomes" id="UP000290797"/>
    </source>
</evidence>
<dbReference type="EMBL" id="MF385016">
    <property type="protein sequence ID" value="ATA58270.1"/>
    <property type="molecule type" value="Genomic_DNA"/>
</dbReference>
<dbReference type="Proteomes" id="UP000290797">
    <property type="component" value="Segment"/>
</dbReference>
<name>A0A2D1A3I0_9GAMA</name>
<keyword evidence="3" id="KW-0378">Hydrolase</keyword>
<feature type="domain" description="Herpesvirus helicase-primase complex component" evidence="2">
    <location>
        <begin position="67"/>
        <end position="157"/>
    </location>
</feature>
<feature type="region of interest" description="Disordered" evidence="1">
    <location>
        <begin position="189"/>
        <end position="210"/>
    </location>
</feature>
<protein>
    <submittedName>
        <fullName evidence="3">Helicase-primase complex component</fullName>
    </submittedName>
</protein>
<keyword evidence="3" id="KW-0547">Nucleotide-binding</keyword>
<dbReference type="InterPro" id="IPR008650">
    <property type="entry name" value="Helicase-primas_cplx_Herpesvir"/>
</dbReference>
<keyword evidence="3" id="KW-0067">ATP-binding</keyword>
<proteinExistence type="predicted"/>
<dbReference type="Pfam" id="PF05774">
    <property type="entry name" value="Herpes_heli_pri"/>
    <property type="match status" value="1"/>
</dbReference>
<dbReference type="GO" id="GO:0004386">
    <property type="term" value="F:helicase activity"/>
    <property type="evidence" value="ECO:0007669"/>
    <property type="project" value="UniProtKB-KW"/>
</dbReference>
<evidence type="ECO:0000259" key="2">
    <source>
        <dbReference type="Pfam" id="PF05774"/>
    </source>
</evidence>
<organism evidence="3">
    <name type="scientific">vespertilionid gammaherpesvirus 3</name>
    <dbReference type="NCBI Taxonomy" id="2846598"/>
    <lineage>
        <taxon>Viruses</taxon>
        <taxon>Duplodnaviria</taxon>
        <taxon>Heunggongvirae</taxon>
        <taxon>Peploviricota</taxon>
        <taxon>Herviviricetes</taxon>
        <taxon>Herpesvirales</taxon>
        <taxon>Orthoherpesviridae</taxon>
        <taxon>Gammaherpesvirinae</taxon>
        <taxon>Patagivirus</taxon>
        <taxon>Patagivirus vespertilionidgamma3</taxon>
    </lineage>
</organism>
<accession>A0A2D1A3I0</accession>
<dbReference type="OrthoDB" id="26523at10239"/>
<sequence length="227" mass="24914">MLSKLCASVPRLRPEDVSQCQRPASCFFRIGGRVVDAGVPMCGCRGPEIAPPNASSFITTVIGIMATLTCAECAIHPTDALERTVMPALFSKRRDAGFWLLSRQWLFRREIPPPLPVDCVRPLSYLITSDGAVCWHRSLSMPVSIDYSAYLERALEYMFEAASGAYPTQAPGVWLNGEARTEPGLMLDNDCATGTREGDTATEAEEEERRERAQTMAGEMAGALFIM</sequence>
<reference evidence="3" key="1">
    <citation type="journal article" date="2018" name="Virology">
        <title>Isolation, characterization and prevalence of a novel Gammaherpesvirus in Eptesicus fuscus, the North American big brown bat.</title>
        <authorList>
            <person name="Subudhi S."/>
            <person name="Rapin N."/>
            <person name="Dorville N."/>
            <person name="Hill J.E."/>
            <person name="Town J."/>
            <person name="Willis C.K."/>
            <person name="Bollinger T.K."/>
            <person name="Misra V."/>
        </authorList>
    </citation>
    <scope>NUCLEOTIDE SEQUENCE</scope>
</reference>
<keyword evidence="3" id="KW-0347">Helicase</keyword>
<evidence type="ECO:0000313" key="3">
    <source>
        <dbReference type="EMBL" id="ATA58270.1"/>
    </source>
</evidence>